<evidence type="ECO:0000313" key="1">
    <source>
        <dbReference type="EMBL" id="GAG89111.1"/>
    </source>
</evidence>
<name>X1CY12_9ZZZZ</name>
<dbReference type="AlphaFoldDB" id="X1CY12"/>
<dbReference type="EMBL" id="BART01011837">
    <property type="protein sequence ID" value="GAG89111.1"/>
    <property type="molecule type" value="Genomic_DNA"/>
</dbReference>
<protein>
    <submittedName>
        <fullName evidence="1">Uncharacterized protein</fullName>
    </submittedName>
</protein>
<accession>X1CY12</accession>
<sequence length="52" mass="5967">SSILSGKKTEFKDKEECINFGERVMKEVLRRGKITFHPEYRIAAGKVQLIGK</sequence>
<comment type="caution">
    <text evidence="1">The sequence shown here is derived from an EMBL/GenBank/DDBJ whole genome shotgun (WGS) entry which is preliminary data.</text>
</comment>
<proteinExistence type="predicted"/>
<organism evidence="1">
    <name type="scientific">marine sediment metagenome</name>
    <dbReference type="NCBI Taxonomy" id="412755"/>
    <lineage>
        <taxon>unclassified sequences</taxon>
        <taxon>metagenomes</taxon>
        <taxon>ecological metagenomes</taxon>
    </lineage>
</organism>
<reference evidence="1" key="1">
    <citation type="journal article" date="2014" name="Front. Microbiol.">
        <title>High frequency of phylogenetically diverse reductive dehalogenase-homologous genes in deep subseafloor sedimentary metagenomes.</title>
        <authorList>
            <person name="Kawai M."/>
            <person name="Futagami T."/>
            <person name="Toyoda A."/>
            <person name="Takaki Y."/>
            <person name="Nishi S."/>
            <person name="Hori S."/>
            <person name="Arai W."/>
            <person name="Tsubouchi T."/>
            <person name="Morono Y."/>
            <person name="Uchiyama I."/>
            <person name="Ito T."/>
            <person name="Fujiyama A."/>
            <person name="Inagaki F."/>
            <person name="Takami H."/>
        </authorList>
    </citation>
    <scope>NUCLEOTIDE SEQUENCE</scope>
    <source>
        <strain evidence="1">Expedition CK06-06</strain>
    </source>
</reference>
<feature type="non-terminal residue" evidence="1">
    <location>
        <position position="1"/>
    </location>
</feature>
<gene>
    <name evidence="1" type="ORF">S01H4_24997</name>
</gene>